<keyword evidence="2" id="KW-0238">DNA-binding</keyword>
<protein>
    <submittedName>
        <fullName evidence="2">DNA-binding CsgD family transcriptional regulator</fullName>
    </submittedName>
</protein>
<accession>A0A7W7L9Y2</accession>
<comment type="caution">
    <text evidence="2">The sequence shown here is derived from an EMBL/GenBank/DDBJ whole genome shotgun (WGS) entry which is preliminary data.</text>
</comment>
<organism evidence="2 3">
    <name type="scientific">Streptomyces netropsis</name>
    <name type="common">Streptoverticillium netropsis</name>
    <dbReference type="NCBI Taxonomy" id="55404"/>
    <lineage>
        <taxon>Bacteria</taxon>
        <taxon>Bacillati</taxon>
        <taxon>Actinomycetota</taxon>
        <taxon>Actinomycetes</taxon>
        <taxon>Kitasatosporales</taxon>
        <taxon>Streptomycetaceae</taxon>
        <taxon>Streptomyces</taxon>
    </lineage>
</organism>
<dbReference type="PANTHER" id="PTHR34293:SF1">
    <property type="entry name" value="HTH-TYPE TRANSCRIPTIONAL REGULATOR TRMBL2"/>
    <property type="match status" value="1"/>
</dbReference>
<dbReference type="InterPro" id="IPR016032">
    <property type="entry name" value="Sig_transdc_resp-reg_C-effctor"/>
</dbReference>
<evidence type="ECO:0000313" key="3">
    <source>
        <dbReference type="Proteomes" id="UP000556436"/>
    </source>
</evidence>
<reference evidence="2 3" key="1">
    <citation type="submission" date="2020-08" db="EMBL/GenBank/DDBJ databases">
        <title>Genomic Encyclopedia of Type Strains, Phase III (KMG-III): the genomes of soil and plant-associated and newly described type strains.</title>
        <authorList>
            <person name="Whitman W."/>
        </authorList>
    </citation>
    <scope>NUCLEOTIDE SEQUENCE [LARGE SCALE GENOMIC DNA]</scope>
    <source>
        <strain evidence="2 3">CECT 3265</strain>
    </source>
</reference>
<dbReference type="InterPro" id="IPR000792">
    <property type="entry name" value="Tscrpt_reg_LuxR_C"/>
</dbReference>
<keyword evidence="3" id="KW-1185">Reference proteome</keyword>
<dbReference type="SMART" id="SM00421">
    <property type="entry name" value="HTH_LUXR"/>
    <property type="match status" value="1"/>
</dbReference>
<dbReference type="AlphaFoldDB" id="A0A7W7L9Y2"/>
<evidence type="ECO:0000259" key="1">
    <source>
        <dbReference type="SMART" id="SM00421"/>
    </source>
</evidence>
<dbReference type="InterPro" id="IPR051797">
    <property type="entry name" value="TrmB-like"/>
</dbReference>
<dbReference type="InterPro" id="IPR036388">
    <property type="entry name" value="WH-like_DNA-bd_sf"/>
</dbReference>
<proteinExistence type="predicted"/>
<dbReference type="Gene3D" id="1.10.10.10">
    <property type="entry name" value="Winged helix-like DNA-binding domain superfamily/Winged helix DNA-binding domain"/>
    <property type="match status" value="2"/>
</dbReference>
<gene>
    <name evidence="2" type="ORF">FHS38_001807</name>
</gene>
<dbReference type="RefSeq" id="WP_184732612.1">
    <property type="nucleotide sequence ID" value="NZ_BMRW01000010.1"/>
</dbReference>
<feature type="domain" description="HTH luxR-type" evidence="1">
    <location>
        <begin position="272"/>
        <end position="329"/>
    </location>
</feature>
<sequence length="337" mass="35407">MIEGAELHALGLGEAEERVYEALLSDRAPDVAALADELGMAYGELEAALVRLRDHGFTLPGPPTGPEGGRVLPRPVAPAAAIRTLIHRRQAELHLKSAELERLRLSADHIAGRLSPGGAAAGGGVEVVIGAGAIAERTAYLLASAEREVVVLDRPPCPGGMATDPLFETLVEALPARGVEVRMAVRRDGLAPDRLRTLTALAGHGVRVRTAAEVPTRLIAVDGRVTLLPPADTADPAASALVVGETLLRDALLPLFETVWDRAVPLGAAGGDGRVSEHRKELLGLLAAGLKDEAIARRLGVHVHTARRRISGLLEALGADTRFQAGAQATLRGWLDR</sequence>
<dbReference type="GO" id="GO:0003677">
    <property type="term" value="F:DNA binding"/>
    <property type="evidence" value="ECO:0007669"/>
    <property type="project" value="UniProtKB-KW"/>
</dbReference>
<dbReference type="PANTHER" id="PTHR34293">
    <property type="entry name" value="HTH-TYPE TRANSCRIPTIONAL REGULATOR TRMBL2"/>
    <property type="match status" value="1"/>
</dbReference>
<dbReference type="Proteomes" id="UP000556436">
    <property type="component" value="Unassembled WGS sequence"/>
</dbReference>
<dbReference type="InterPro" id="IPR036188">
    <property type="entry name" value="FAD/NAD-bd_sf"/>
</dbReference>
<dbReference type="EMBL" id="JACHJG010000003">
    <property type="protein sequence ID" value="MBB4885778.1"/>
    <property type="molecule type" value="Genomic_DNA"/>
</dbReference>
<name>A0A7W7L9Y2_STRNE</name>
<evidence type="ECO:0000313" key="2">
    <source>
        <dbReference type="EMBL" id="MBB4885778.1"/>
    </source>
</evidence>
<dbReference type="SUPFAM" id="SSF51905">
    <property type="entry name" value="FAD/NAD(P)-binding domain"/>
    <property type="match status" value="1"/>
</dbReference>
<dbReference type="SUPFAM" id="SSF46894">
    <property type="entry name" value="C-terminal effector domain of the bipartite response regulators"/>
    <property type="match status" value="1"/>
</dbReference>
<dbReference type="GO" id="GO:0006355">
    <property type="term" value="P:regulation of DNA-templated transcription"/>
    <property type="evidence" value="ECO:0007669"/>
    <property type="project" value="InterPro"/>
</dbReference>